<evidence type="ECO:0000313" key="2">
    <source>
        <dbReference type="EMBL" id="KYG08693.1"/>
    </source>
</evidence>
<organism evidence="2 3">
    <name type="scientific">Sorangium cellulosum</name>
    <name type="common">Polyangium cellulosum</name>
    <dbReference type="NCBI Taxonomy" id="56"/>
    <lineage>
        <taxon>Bacteria</taxon>
        <taxon>Pseudomonadati</taxon>
        <taxon>Myxococcota</taxon>
        <taxon>Polyangia</taxon>
        <taxon>Polyangiales</taxon>
        <taxon>Polyangiaceae</taxon>
        <taxon>Sorangium</taxon>
    </lineage>
</organism>
<name>A0A150TVG5_SORCE</name>
<dbReference type="Proteomes" id="UP000075502">
    <property type="component" value="Unassembled WGS sequence"/>
</dbReference>
<dbReference type="AlphaFoldDB" id="A0A150TVG5"/>
<feature type="region of interest" description="Disordered" evidence="1">
    <location>
        <begin position="107"/>
        <end position="131"/>
    </location>
</feature>
<feature type="compositionally biased region" description="Basic and acidic residues" evidence="1">
    <location>
        <begin position="55"/>
        <end position="73"/>
    </location>
</feature>
<accession>A0A150TVG5</accession>
<evidence type="ECO:0000256" key="1">
    <source>
        <dbReference type="SAM" id="MobiDB-lite"/>
    </source>
</evidence>
<evidence type="ECO:0000313" key="3">
    <source>
        <dbReference type="Proteomes" id="UP000075502"/>
    </source>
</evidence>
<proteinExistence type="predicted"/>
<evidence type="ECO:0008006" key="4">
    <source>
        <dbReference type="Google" id="ProtNLM"/>
    </source>
</evidence>
<reference evidence="2 3" key="1">
    <citation type="submission" date="2014-02" db="EMBL/GenBank/DDBJ databases">
        <title>The small core and large imbalanced accessory genome model reveals a collaborative survival strategy of Sorangium cellulosum strains in nature.</title>
        <authorList>
            <person name="Han K."/>
            <person name="Peng R."/>
            <person name="Blom J."/>
            <person name="Li Y.-Z."/>
        </authorList>
    </citation>
    <scope>NUCLEOTIDE SEQUENCE [LARGE SCALE GENOMIC DNA]</scope>
    <source>
        <strain evidence="2 3">So0007-03</strain>
    </source>
</reference>
<sequence>MSRVRRPHRTRSAILRWICAALSVFLVVGLLAQGHTLQALGVTIACEHPMLESSSAHEEGEKDAAPDGSHHDCPPSCSDCACGRIPMTLSLEVVLPYILLEAYEIPASSPPAMPGRSPSCRLERPPRHARA</sequence>
<dbReference type="EMBL" id="JEME01000916">
    <property type="protein sequence ID" value="KYG08693.1"/>
    <property type="molecule type" value="Genomic_DNA"/>
</dbReference>
<comment type="caution">
    <text evidence="2">The sequence shown here is derived from an EMBL/GenBank/DDBJ whole genome shotgun (WGS) entry which is preliminary data.</text>
</comment>
<feature type="compositionally biased region" description="Basic and acidic residues" evidence="1">
    <location>
        <begin position="121"/>
        <end position="131"/>
    </location>
</feature>
<gene>
    <name evidence="2" type="ORF">BE21_22250</name>
</gene>
<protein>
    <recommendedName>
        <fullName evidence="4">DUF2946 domain-containing protein</fullName>
    </recommendedName>
</protein>
<feature type="region of interest" description="Disordered" evidence="1">
    <location>
        <begin position="52"/>
        <end position="74"/>
    </location>
</feature>